<evidence type="ECO:0000256" key="11">
    <source>
        <dbReference type="ARBA" id="ARBA00023170"/>
    </source>
</evidence>
<dbReference type="InterPro" id="IPR006029">
    <property type="entry name" value="Neurotrans-gated_channel_TM"/>
</dbReference>
<keyword evidence="2 20" id="KW-0813">Transport</keyword>
<dbReference type="PRINTS" id="PR00252">
    <property type="entry name" value="NRIONCHANNEL"/>
</dbReference>
<dbReference type="FunFam" id="2.70.170.10:FF:000021">
    <property type="entry name" value="Gamma-aminobutyric acid receptor isoform 3b"/>
    <property type="match status" value="1"/>
</dbReference>
<feature type="domain" description="Neurotransmitter-gated ion-channel transmembrane" evidence="22">
    <location>
        <begin position="272"/>
        <end position="357"/>
    </location>
</feature>
<dbReference type="GO" id="GO:0004888">
    <property type="term" value="F:transmembrane signaling receptor activity"/>
    <property type="evidence" value="ECO:0007669"/>
    <property type="project" value="InterPro"/>
</dbReference>
<evidence type="ECO:0000256" key="3">
    <source>
        <dbReference type="ARBA" id="ARBA00022475"/>
    </source>
</evidence>
<evidence type="ECO:0000256" key="5">
    <source>
        <dbReference type="ARBA" id="ARBA00022729"/>
    </source>
</evidence>
<sequence length="599" mass="68134">MRFTCRSLMMMMTTLMMLLLLLAGNVVAYNDEQLQATFRTKSSGSFGRVESSKDGNVSHVIDALLRNYDKRLRPNYKGDPVVVGVTMFVTRISSISEINMDFTLDFSLKQCWKDTRLVHDESGEEELILSSEILDQIWRPDTFFVNAKSATLHTATAKNAFVRIKNVGFVTQSLRLTVTAMCSMDLRLFPMDIQICSLEIESYAYPMEHILYSWNDGPNKSVTFHEDLYLPHFKLKEFRISEKLDVISTGNYSRLVLQLKLIRRLGYYIIQIYVPSSFLVVLSWVSFWLDRNCAPVRLALSVTIILTLTTFTSSTNVVLPKLDYLKSIDVYLAMCFIMVFAVLLEFAMVSFIENKPWIPVNQLEVLSQLNTVEGKRLAHSGGLKTVKKISLPGPIAPNRESKSVMNQNTPAIPLTEPVWRSFEATSKLEDVAEVRKINWNAPQHGNSVIQKSTASIQHQTLSLTNPRVTPSPIEKPTTSTFSSDHLSLNEFVFNSSDQLKNSKDFPLFRLKIGGGNEIFHKKRRLNWKGFLFSGPKSHDRERRNISLAKSTNQNHEIAKSIDGYSKILFPSVFVAFVVLYWITYATIISWESTVGFLSC</sequence>
<evidence type="ECO:0000256" key="16">
    <source>
        <dbReference type="ARBA" id="ARBA00023286"/>
    </source>
</evidence>
<keyword evidence="15" id="KW-0628">Postsynaptic cell membrane</keyword>
<dbReference type="Pfam" id="PF02931">
    <property type="entry name" value="Neur_chan_LBD"/>
    <property type="match status" value="1"/>
</dbReference>
<organism evidence="23">
    <name type="scientific">Hirudo verbana</name>
    <dbReference type="NCBI Taxonomy" id="311461"/>
    <lineage>
        <taxon>Eukaryota</taxon>
        <taxon>Metazoa</taxon>
        <taxon>Spiralia</taxon>
        <taxon>Lophotrochozoa</taxon>
        <taxon>Annelida</taxon>
        <taxon>Clitellata</taxon>
        <taxon>Hirudinea</taxon>
        <taxon>Hirudinida</taxon>
        <taxon>Hirudiniformes</taxon>
        <taxon>Hirudinidae</taxon>
        <taxon>Hirudo</taxon>
    </lineage>
</organism>
<feature type="signal peptide" evidence="20">
    <location>
        <begin position="1"/>
        <end position="28"/>
    </location>
</feature>
<dbReference type="Gene3D" id="1.20.58.390">
    <property type="entry name" value="Neurotransmitter-gated ion-channel transmembrane domain"/>
    <property type="match status" value="1"/>
</dbReference>
<evidence type="ECO:0000256" key="14">
    <source>
        <dbReference type="ARBA" id="ARBA00023214"/>
    </source>
</evidence>
<accession>A0A2S1WLZ6</accession>
<protein>
    <recommendedName>
        <fullName evidence="19">Gamma-aminobutyric acid receptor subunit beta</fullName>
    </recommendedName>
</protein>
<feature type="transmembrane region" description="Helical" evidence="20">
    <location>
        <begin position="265"/>
        <end position="289"/>
    </location>
</feature>
<keyword evidence="16" id="KW-1071">Ligand-gated ion channel</keyword>
<keyword evidence="4 20" id="KW-0812">Transmembrane</keyword>
<evidence type="ECO:0000256" key="18">
    <source>
        <dbReference type="ARBA" id="ARBA00034104"/>
    </source>
</evidence>
<dbReference type="CDD" id="cd19049">
    <property type="entry name" value="LGIC_TM_anion"/>
    <property type="match status" value="1"/>
</dbReference>
<keyword evidence="12" id="KW-0869">Chloride channel</keyword>
<evidence type="ECO:0000256" key="6">
    <source>
        <dbReference type="ARBA" id="ARBA00022989"/>
    </source>
</evidence>
<dbReference type="InterPro" id="IPR006028">
    <property type="entry name" value="GABAA/Glycine_rcpt"/>
</dbReference>
<keyword evidence="10" id="KW-1015">Disulfide bond</keyword>
<dbReference type="GO" id="GO:0005230">
    <property type="term" value="F:extracellular ligand-gated monoatomic ion channel activity"/>
    <property type="evidence" value="ECO:0007669"/>
    <property type="project" value="InterPro"/>
</dbReference>
<dbReference type="GO" id="GO:0005254">
    <property type="term" value="F:chloride channel activity"/>
    <property type="evidence" value="ECO:0007669"/>
    <property type="project" value="UniProtKB-KW"/>
</dbReference>
<comment type="similarity">
    <text evidence="1">Belongs to the ligand-gated ion channel (TC 1.A.9) family. Gamma-aminobutyric acid receptor (TC 1.A.9.5) subfamily.</text>
</comment>
<keyword evidence="7" id="KW-0770">Synapse</keyword>
<dbReference type="NCBIfam" id="TIGR00860">
    <property type="entry name" value="LIC"/>
    <property type="match status" value="1"/>
</dbReference>
<evidence type="ECO:0000256" key="4">
    <source>
        <dbReference type="ARBA" id="ARBA00022692"/>
    </source>
</evidence>
<dbReference type="PRINTS" id="PR00253">
    <property type="entry name" value="GABAARECEPTR"/>
</dbReference>
<evidence type="ECO:0000256" key="15">
    <source>
        <dbReference type="ARBA" id="ARBA00023257"/>
    </source>
</evidence>
<dbReference type="InterPro" id="IPR018000">
    <property type="entry name" value="Neurotransmitter_ion_chnl_CS"/>
</dbReference>
<keyword evidence="9 20" id="KW-0472">Membrane</keyword>
<evidence type="ECO:0000256" key="10">
    <source>
        <dbReference type="ARBA" id="ARBA00023157"/>
    </source>
</evidence>
<evidence type="ECO:0000256" key="12">
    <source>
        <dbReference type="ARBA" id="ARBA00023173"/>
    </source>
</evidence>
<dbReference type="InterPro" id="IPR006202">
    <property type="entry name" value="Neur_chan_lig-bd"/>
</dbReference>
<feature type="domain" description="Neurotransmitter-gated ion-channel ligand-binding" evidence="21">
    <location>
        <begin position="59"/>
        <end position="253"/>
    </location>
</feature>
<evidence type="ECO:0000256" key="1">
    <source>
        <dbReference type="ARBA" id="ARBA00010180"/>
    </source>
</evidence>
<keyword evidence="6 20" id="KW-1133">Transmembrane helix</keyword>
<evidence type="ECO:0000256" key="2">
    <source>
        <dbReference type="ARBA" id="ARBA00022448"/>
    </source>
</evidence>
<keyword evidence="17 20" id="KW-0407">Ion channel</keyword>
<keyword evidence="3" id="KW-1003">Cell membrane</keyword>
<evidence type="ECO:0000256" key="9">
    <source>
        <dbReference type="ARBA" id="ARBA00023136"/>
    </source>
</evidence>
<dbReference type="CDD" id="cd18990">
    <property type="entry name" value="LGIC_ECD_GABAAR"/>
    <property type="match status" value="1"/>
</dbReference>
<feature type="transmembrane region" description="Helical" evidence="20">
    <location>
        <begin position="296"/>
        <end position="319"/>
    </location>
</feature>
<keyword evidence="13" id="KW-0325">Glycoprotein</keyword>
<dbReference type="SUPFAM" id="SSF90112">
    <property type="entry name" value="Neurotransmitter-gated ion-channel transmembrane pore"/>
    <property type="match status" value="1"/>
</dbReference>
<dbReference type="Pfam" id="PF02932">
    <property type="entry name" value="Neur_chan_memb"/>
    <property type="match status" value="1"/>
</dbReference>
<dbReference type="GO" id="GO:0034707">
    <property type="term" value="C:chloride channel complex"/>
    <property type="evidence" value="ECO:0007669"/>
    <property type="project" value="UniProtKB-KW"/>
</dbReference>
<comment type="subcellular location">
    <subcellularLocation>
        <location evidence="18">Postsynaptic cell membrane</location>
        <topology evidence="18">Multi-pass membrane protein</topology>
    </subcellularLocation>
</comment>
<dbReference type="InterPro" id="IPR038050">
    <property type="entry name" value="Neuro_actylchol_rec"/>
</dbReference>
<evidence type="ECO:0000256" key="13">
    <source>
        <dbReference type="ARBA" id="ARBA00023180"/>
    </source>
</evidence>
<keyword evidence="14" id="KW-0868">Chloride</keyword>
<evidence type="ECO:0000256" key="7">
    <source>
        <dbReference type="ARBA" id="ARBA00023018"/>
    </source>
</evidence>
<evidence type="ECO:0000256" key="19">
    <source>
        <dbReference type="ARBA" id="ARBA00071250"/>
    </source>
</evidence>
<evidence type="ECO:0000256" key="8">
    <source>
        <dbReference type="ARBA" id="ARBA00023065"/>
    </source>
</evidence>
<evidence type="ECO:0000313" key="23">
    <source>
        <dbReference type="EMBL" id="AWJ68183.1"/>
    </source>
</evidence>
<evidence type="ECO:0000256" key="17">
    <source>
        <dbReference type="ARBA" id="ARBA00023303"/>
    </source>
</evidence>
<dbReference type="PANTHER" id="PTHR18945">
    <property type="entry name" value="NEUROTRANSMITTER GATED ION CHANNEL"/>
    <property type="match status" value="1"/>
</dbReference>
<dbReference type="InterPro" id="IPR036734">
    <property type="entry name" value="Neur_chan_lig-bd_sf"/>
</dbReference>
<keyword evidence="5 20" id="KW-0732">Signal</keyword>
<feature type="transmembrane region" description="Helical" evidence="20">
    <location>
        <begin position="567"/>
        <end position="590"/>
    </location>
</feature>
<dbReference type="AlphaFoldDB" id="A0A2S1WLZ6"/>
<reference evidence="23" key="1">
    <citation type="submission" date="2018-02" db="EMBL/GenBank/DDBJ databases">
        <title>Hirudo verbana central nervous system transcriptome analysis of ion channel and receptor content.</title>
        <authorList>
            <person name="Northcutt A.J."/>
            <person name="Schulz D.J."/>
            <person name="Mesce K.A."/>
        </authorList>
    </citation>
    <scope>NUCLEOTIDE SEQUENCE</scope>
</reference>
<dbReference type="Gene3D" id="2.70.170.10">
    <property type="entry name" value="Neurotransmitter-gated ion-channel ligand-binding domain"/>
    <property type="match status" value="1"/>
</dbReference>
<dbReference type="GO" id="GO:0045211">
    <property type="term" value="C:postsynaptic membrane"/>
    <property type="evidence" value="ECO:0007669"/>
    <property type="project" value="UniProtKB-SubCell"/>
</dbReference>
<proteinExistence type="evidence at transcript level"/>
<name>A0A2S1WLZ6_9ANNE</name>
<keyword evidence="8 20" id="KW-0406">Ion transport</keyword>
<evidence type="ECO:0000259" key="22">
    <source>
        <dbReference type="Pfam" id="PF02932"/>
    </source>
</evidence>
<evidence type="ECO:0000256" key="20">
    <source>
        <dbReference type="RuleBase" id="RU000687"/>
    </source>
</evidence>
<evidence type="ECO:0000259" key="21">
    <source>
        <dbReference type="Pfam" id="PF02931"/>
    </source>
</evidence>
<feature type="transmembrane region" description="Helical" evidence="20">
    <location>
        <begin position="331"/>
        <end position="352"/>
    </location>
</feature>
<feature type="chain" id="PRO_5022265720" description="Gamma-aminobutyric acid receptor subunit beta" evidence="20">
    <location>
        <begin position="29"/>
        <end position="599"/>
    </location>
</feature>
<dbReference type="InterPro" id="IPR036719">
    <property type="entry name" value="Neuro-gated_channel_TM_sf"/>
</dbReference>
<dbReference type="EMBL" id="MG973330">
    <property type="protein sequence ID" value="AWJ68183.1"/>
    <property type="molecule type" value="mRNA"/>
</dbReference>
<dbReference type="SUPFAM" id="SSF63712">
    <property type="entry name" value="Nicotinic receptor ligand binding domain-like"/>
    <property type="match status" value="1"/>
</dbReference>
<keyword evidence="11 23" id="KW-0675">Receptor</keyword>
<dbReference type="PROSITE" id="PS00236">
    <property type="entry name" value="NEUROTR_ION_CHANNEL"/>
    <property type="match status" value="1"/>
</dbReference>
<dbReference type="InterPro" id="IPR006201">
    <property type="entry name" value="Neur_channel"/>
</dbReference>